<sequence length="974" mass="110494">MTSQAWLRKERGSVAEHEAQVKEIRAQLAEQFKCLDFQVDIRNQYLQDVGDFFRRKAEIELEYSRGLERLAERFSSKIRHSKEHQNIRKDQNLLSPVNCWYLILSQTRKESKDHVALSEVYTNNITLRLAHISEDVSRLSKRSKEIGIQMQEELFKVTSELQTAMKTYHQYHTNSIIAETKLKEAEKQLGITVELAVAQPSPDSKPQRRSSIRKAEKIKEKHQKYMENKLKCTRARNDYLLNLTVANAAVSKYFIKDMSDLFEYWDLGFHSSLSRALKMQLMAEKRVETSRLDGLKVLEAAVDSLDPQNDQTKIMDMNYSAFCLPTKFQFLAHEGDQECEVRAEATMYQEMVTRFQNLQSALSTAQLETEEITKTLKATMQVLQELVATDDYDLPDVFQASQSTESVKSVGSDSSSNRANINKRRANQQETEMYYFSKVKEYVSGSSRITKLEAKHDLLQPAIANGVVEDDSSFRLQAANSRSQRQRKARPCSQYHQKLFNGDLEQFIQTSGQPIPLVAVSCIRFINLHGLHHEGIFRIPGSQMEVNDIRNAFEIGEDPLDSLNEHSVDSVAGVLKLYFRGLSRPIFPKEKFADFMTCVQTENLLERAYQIKKVIGTLPSAIRVVMRYLFAFLNHLSQYSDENMMDCYNLAVCFGPTLMAVPDDQDPVSCQAHVNEVIKTILLYHEQIFPGRKELEGPVYEKCMTGEEDYCENEPIVEEFDQVEPDPLIEILRVEEEGEVAEFDAVAKYDYTGRSPQELTFQKGAKLQVFKKASEDWWSGQLGKSKGLIPHSYIDLTRNLEIDLVPRKRSGSSPGPNHSYSPRTRSPSGSQTPVCFSSPQKCRSQTPQLDTGVSVMERRNTLENVPRGRFLIPTRPAAPKTDRHQSEPAVIDMNKEMMKNMDSVFRELLKSNRIPKGEASKQPEPGARRGSGSTSETQPGKPGNPAKLGMKAKAAALFKSGGGANTDSPSKGAV</sequence>
<dbReference type="EMBL" id="JW863317">
    <property type="protein sequence ID" value="AFO95834.1"/>
    <property type="molecule type" value="mRNA"/>
</dbReference>
<feature type="region of interest" description="Disordered" evidence="6">
    <location>
        <begin position="805"/>
        <end position="854"/>
    </location>
</feature>
<organism evidence="10">
    <name type="scientific">Callorhinchus milii</name>
    <name type="common">Ghost shark</name>
    <dbReference type="NCBI Taxonomy" id="7868"/>
    <lineage>
        <taxon>Eukaryota</taxon>
        <taxon>Metazoa</taxon>
        <taxon>Chordata</taxon>
        <taxon>Craniata</taxon>
        <taxon>Vertebrata</taxon>
        <taxon>Chondrichthyes</taxon>
        <taxon>Holocephali</taxon>
        <taxon>Chimaeriformes</taxon>
        <taxon>Callorhinchidae</taxon>
        <taxon>Callorhinchus</taxon>
    </lineage>
</organism>
<dbReference type="PROSITE" id="PS50238">
    <property type="entry name" value="RHOGAP"/>
    <property type="match status" value="1"/>
</dbReference>
<dbReference type="GO" id="GO:0005096">
    <property type="term" value="F:GTPase activator activity"/>
    <property type="evidence" value="ECO:0007669"/>
    <property type="project" value="UniProtKB-KW"/>
</dbReference>
<name>V9KDG1_CALMI</name>
<dbReference type="InterPro" id="IPR027267">
    <property type="entry name" value="AH/BAR_dom_sf"/>
</dbReference>
<feature type="compositionally biased region" description="Basic and acidic residues" evidence="6">
    <location>
        <begin position="912"/>
        <end position="921"/>
    </location>
</feature>
<feature type="region of interest" description="Disordered" evidence="6">
    <location>
        <begin position="912"/>
        <end position="974"/>
    </location>
</feature>
<feature type="region of interest" description="Disordered" evidence="6">
    <location>
        <begin position="198"/>
        <end position="218"/>
    </location>
</feature>
<feature type="region of interest" description="Disordered" evidence="6">
    <location>
        <begin position="403"/>
        <end position="424"/>
    </location>
</feature>
<dbReference type="Pfam" id="PF00018">
    <property type="entry name" value="SH3_1"/>
    <property type="match status" value="1"/>
</dbReference>
<dbReference type="SMART" id="SM00324">
    <property type="entry name" value="RhoGAP"/>
    <property type="match status" value="1"/>
</dbReference>
<evidence type="ECO:0000259" key="9">
    <source>
        <dbReference type="PROSITE" id="PS51741"/>
    </source>
</evidence>
<evidence type="ECO:0000256" key="1">
    <source>
        <dbReference type="ARBA" id="ARBA00022443"/>
    </source>
</evidence>
<dbReference type="FunFam" id="2.30.30.40:FF:000136">
    <property type="entry name" value="Rho GTPase activating protein 4"/>
    <property type="match status" value="1"/>
</dbReference>
<dbReference type="GO" id="GO:0007165">
    <property type="term" value="P:signal transduction"/>
    <property type="evidence" value="ECO:0007669"/>
    <property type="project" value="InterPro"/>
</dbReference>
<dbReference type="InterPro" id="IPR031160">
    <property type="entry name" value="F_BAR_dom"/>
</dbReference>
<dbReference type="SMART" id="SM00055">
    <property type="entry name" value="FCH"/>
    <property type="match status" value="1"/>
</dbReference>
<feature type="compositionally biased region" description="Polar residues" evidence="6">
    <location>
        <begin position="811"/>
        <end position="851"/>
    </location>
</feature>
<evidence type="ECO:0000256" key="6">
    <source>
        <dbReference type="SAM" id="MobiDB-lite"/>
    </source>
</evidence>
<evidence type="ECO:0000259" key="8">
    <source>
        <dbReference type="PROSITE" id="PS50238"/>
    </source>
</evidence>
<feature type="domain" description="Rho-GAP" evidence="8">
    <location>
        <begin position="502"/>
        <end position="689"/>
    </location>
</feature>
<dbReference type="InterPro" id="IPR008936">
    <property type="entry name" value="Rho_GTPase_activation_prot"/>
</dbReference>
<dbReference type="SUPFAM" id="SSF50044">
    <property type="entry name" value="SH3-domain"/>
    <property type="match status" value="1"/>
</dbReference>
<dbReference type="FunFam" id="1.10.555.10:FF:000010">
    <property type="entry name" value="SLIT-ROBO Rho GTPase-activating protein 1 isoform 2"/>
    <property type="match status" value="1"/>
</dbReference>
<dbReference type="InterPro" id="IPR051627">
    <property type="entry name" value="SLIT-ROBO_RhoGAP"/>
</dbReference>
<dbReference type="Gene3D" id="2.30.30.40">
    <property type="entry name" value="SH3 Domains"/>
    <property type="match status" value="1"/>
</dbReference>
<feature type="domain" description="F-BAR" evidence="9">
    <location>
        <begin position="22"/>
        <end position="310"/>
    </location>
</feature>
<protein>
    <submittedName>
        <fullName evidence="10">SLIT-ROBO Rho GTPase-activating protein 3</fullName>
    </submittedName>
</protein>
<dbReference type="CDD" id="cd04383">
    <property type="entry name" value="RhoGAP_srGAP"/>
    <property type="match status" value="1"/>
</dbReference>
<dbReference type="FunFam" id="1.20.1270.60:FF:000006">
    <property type="entry name" value="SLIT-ROBO Rho GTPase-activating protein 1 isoform 2"/>
    <property type="match status" value="1"/>
</dbReference>
<evidence type="ECO:0000256" key="2">
    <source>
        <dbReference type="ARBA" id="ARBA00022468"/>
    </source>
</evidence>
<keyword evidence="3 5" id="KW-0175">Coiled coil</keyword>
<evidence type="ECO:0000256" key="3">
    <source>
        <dbReference type="ARBA" id="ARBA00023054"/>
    </source>
</evidence>
<keyword evidence="1 4" id="KW-0728">SH3 domain</keyword>
<dbReference type="InterPro" id="IPR001452">
    <property type="entry name" value="SH3_domain"/>
</dbReference>
<dbReference type="AlphaFoldDB" id="V9KDG1"/>
<dbReference type="InterPro" id="IPR036028">
    <property type="entry name" value="SH3-like_dom_sf"/>
</dbReference>
<feature type="compositionally biased region" description="Low complexity" evidence="6">
    <location>
        <begin position="403"/>
        <end position="416"/>
    </location>
</feature>
<feature type="compositionally biased region" description="Polar residues" evidence="6">
    <location>
        <begin position="965"/>
        <end position="974"/>
    </location>
</feature>
<dbReference type="PRINTS" id="PR00452">
    <property type="entry name" value="SH3DOMAIN"/>
</dbReference>
<dbReference type="Gene3D" id="1.10.555.10">
    <property type="entry name" value="Rho GTPase activation protein"/>
    <property type="match status" value="1"/>
</dbReference>
<dbReference type="PANTHER" id="PTHR14166">
    <property type="entry name" value="SLIT-ROBO RHO GTPASE ACTIVATING PROTEIN"/>
    <property type="match status" value="1"/>
</dbReference>
<reference evidence="10" key="1">
    <citation type="journal article" date="2014" name="Nature">
        <title>Elephant shark genome provides unique insights into gnathostome evolution.</title>
        <authorList>
            <consortium name="International Elephant Shark Genome Sequencing Consortium"/>
            <person name="Venkatesh B."/>
            <person name="Lee A.P."/>
            <person name="Ravi V."/>
            <person name="Maurya A.K."/>
            <person name="Lian M.M."/>
            <person name="Swann J.B."/>
            <person name="Ohta Y."/>
            <person name="Flajnik M.F."/>
            <person name="Sutoh Y."/>
            <person name="Kasahara M."/>
            <person name="Hoon S."/>
            <person name="Gangu V."/>
            <person name="Roy S.W."/>
            <person name="Irimia M."/>
            <person name="Korzh V."/>
            <person name="Kondrychyn I."/>
            <person name="Lim Z.W."/>
            <person name="Tay B.H."/>
            <person name="Tohari S."/>
            <person name="Kong K.W."/>
            <person name="Ho S."/>
            <person name="Lorente-Galdos B."/>
            <person name="Quilez J."/>
            <person name="Marques-Bonet T."/>
            <person name="Raney B.J."/>
            <person name="Ingham P.W."/>
            <person name="Tay A."/>
            <person name="Hillier L.W."/>
            <person name="Minx P."/>
            <person name="Boehm T."/>
            <person name="Wilson R.K."/>
            <person name="Brenner S."/>
            <person name="Warren W.C."/>
        </authorList>
    </citation>
    <scope>NUCLEOTIDE SEQUENCE</scope>
    <source>
        <tissue evidence="10">Spleen</tissue>
    </source>
</reference>
<dbReference type="InterPro" id="IPR000198">
    <property type="entry name" value="RhoGAP_dom"/>
</dbReference>
<dbReference type="PROSITE" id="PS51741">
    <property type="entry name" value="F_BAR"/>
    <property type="match status" value="1"/>
</dbReference>
<dbReference type="Pfam" id="PF00620">
    <property type="entry name" value="RhoGAP"/>
    <property type="match status" value="1"/>
</dbReference>
<dbReference type="SMART" id="SM00326">
    <property type="entry name" value="SH3"/>
    <property type="match status" value="1"/>
</dbReference>
<dbReference type="SUPFAM" id="SSF48350">
    <property type="entry name" value="GTPase activation domain, GAP"/>
    <property type="match status" value="1"/>
</dbReference>
<dbReference type="PROSITE" id="PS50002">
    <property type="entry name" value="SH3"/>
    <property type="match status" value="1"/>
</dbReference>
<evidence type="ECO:0000313" key="10">
    <source>
        <dbReference type="EMBL" id="AFO95834.1"/>
    </source>
</evidence>
<dbReference type="Pfam" id="PF00611">
    <property type="entry name" value="FCH"/>
    <property type="match status" value="1"/>
</dbReference>
<evidence type="ECO:0000259" key="7">
    <source>
        <dbReference type="PROSITE" id="PS50002"/>
    </source>
</evidence>
<keyword evidence="2" id="KW-0343">GTPase activation</keyword>
<feature type="domain" description="SH3" evidence="7">
    <location>
        <begin position="740"/>
        <end position="799"/>
    </location>
</feature>
<accession>V9KDG1</accession>
<evidence type="ECO:0000256" key="4">
    <source>
        <dbReference type="PROSITE-ProRule" id="PRU00192"/>
    </source>
</evidence>
<feature type="compositionally biased region" description="Low complexity" evidence="6">
    <location>
        <begin position="946"/>
        <end position="959"/>
    </location>
</feature>
<dbReference type="SUPFAM" id="SSF103657">
    <property type="entry name" value="BAR/IMD domain-like"/>
    <property type="match status" value="1"/>
</dbReference>
<dbReference type="Gene3D" id="1.20.1270.60">
    <property type="entry name" value="Arfaptin homology (AH) domain/BAR domain"/>
    <property type="match status" value="1"/>
</dbReference>
<dbReference type="InterPro" id="IPR001060">
    <property type="entry name" value="FCH_dom"/>
</dbReference>
<evidence type="ECO:0000256" key="5">
    <source>
        <dbReference type="PROSITE-ProRule" id="PRU01077"/>
    </source>
</evidence>
<dbReference type="CDD" id="cd07656">
    <property type="entry name" value="F-BAR_srGAP"/>
    <property type="match status" value="1"/>
</dbReference>
<proteinExistence type="evidence at transcript level"/>